<dbReference type="KEGG" id="acae:HYG86_10495"/>
<protein>
    <recommendedName>
        <fullName evidence="1">UPF0340 protein HYG86_10495</fullName>
    </recommendedName>
</protein>
<proteinExistence type="inferred from homology"/>
<evidence type="ECO:0000313" key="2">
    <source>
        <dbReference type="EMBL" id="QNO15159.1"/>
    </source>
</evidence>
<accession>A0A7G9W8Z7</accession>
<dbReference type="SUPFAM" id="SSF110710">
    <property type="entry name" value="TTHA0583/YokD-like"/>
    <property type="match status" value="1"/>
</dbReference>
<dbReference type="InterPro" id="IPR006340">
    <property type="entry name" value="DUF436"/>
</dbReference>
<dbReference type="EMBL" id="CP058559">
    <property type="protein sequence ID" value="QNO15159.1"/>
    <property type="molecule type" value="Genomic_DNA"/>
</dbReference>
<dbReference type="NCBIfam" id="TIGR01440">
    <property type="entry name" value="TIGR01440 family protein"/>
    <property type="match status" value="1"/>
</dbReference>
<dbReference type="Pfam" id="PF04260">
    <property type="entry name" value="DUF436"/>
    <property type="match status" value="1"/>
</dbReference>
<keyword evidence="3" id="KW-1185">Reference proteome</keyword>
<dbReference type="RefSeq" id="WP_213165525.1">
    <property type="nucleotide sequence ID" value="NZ_CP058559.1"/>
</dbReference>
<organism evidence="2 3">
    <name type="scientific">Alkalicella caledoniensis</name>
    <dbReference type="NCBI Taxonomy" id="2731377"/>
    <lineage>
        <taxon>Bacteria</taxon>
        <taxon>Bacillati</taxon>
        <taxon>Bacillota</taxon>
        <taxon>Clostridia</taxon>
        <taxon>Eubacteriales</taxon>
        <taxon>Proteinivoracaceae</taxon>
        <taxon>Alkalicella</taxon>
    </lineage>
</organism>
<dbReference type="Gene3D" id="3.40.50.10360">
    <property type="entry name" value="Hypothetical protein TT1679"/>
    <property type="match status" value="1"/>
</dbReference>
<name>A0A7G9W8Z7_ALKCA</name>
<reference evidence="2 3" key="1">
    <citation type="submission" date="2020-07" db="EMBL/GenBank/DDBJ databases">
        <title>Alkalicella. sp. LB2 genome.</title>
        <authorList>
            <person name="Postec A."/>
            <person name="Quemeneur M."/>
        </authorList>
    </citation>
    <scope>NUCLEOTIDE SEQUENCE [LARGE SCALE GENOMIC DNA]</scope>
    <source>
        <strain evidence="2 3">LB2</strain>
    </source>
</reference>
<dbReference type="AlphaFoldDB" id="A0A7G9W8Z7"/>
<dbReference type="PIRSF" id="PIRSF007510">
    <property type="entry name" value="UCP007510"/>
    <property type="match status" value="1"/>
</dbReference>
<dbReference type="Proteomes" id="UP000516160">
    <property type="component" value="Chromosome"/>
</dbReference>
<evidence type="ECO:0000256" key="1">
    <source>
        <dbReference type="HAMAP-Rule" id="MF_00800"/>
    </source>
</evidence>
<dbReference type="InterPro" id="IPR028345">
    <property type="entry name" value="Antibiotic_NAT-like"/>
</dbReference>
<sequence length="184" mass="20282">MVSNVENIYTQLSELLDEFQSLARLKKGDMVVIGCSTSEVIGEIIGTSSSQETAEQIIKALLEKSRQYQWALAIQCCEHLNRALVIEKETLEQYILEEVTVIPHPKAGGALSAEAMKKFREPVVVENIGAKAKGGIDIGNTLIGMHLKHVAVPLRFKTKYIGKAFVTGARTRPKLIGGERAKYE</sequence>
<comment type="similarity">
    <text evidence="1">Belongs to the UPF0340 family.</text>
</comment>
<dbReference type="HAMAP" id="MF_00800">
    <property type="entry name" value="UPF0340"/>
    <property type="match status" value="1"/>
</dbReference>
<evidence type="ECO:0000313" key="3">
    <source>
        <dbReference type="Proteomes" id="UP000516160"/>
    </source>
</evidence>
<gene>
    <name evidence="2" type="ORF">HYG86_10495</name>
</gene>